<proteinExistence type="predicted"/>
<name>A0A0E9WXR6_ANGAN</name>
<reference evidence="1" key="2">
    <citation type="journal article" date="2015" name="Fish Shellfish Immunol.">
        <title>Early steps in the European eel (Anguilla anguilla)-Vibrio vulnificus interaction in the gills: Role of the RtxA13 toxin.</title>
        <authorList>
            <person name="Callol A."/>
            <person name="Pajuelo D."/>
            <person name="Ebbesson L."/>
            <person name="Teles M."/>
            <person name="MacKenzie S."/>
            <person name="Amaro C."/>
        </authorList>
    </citation>
    <scope>NUCLEOTIDE SEQUENCE</scope>
</reference>
<accession>A0A0E9WXR6</accession>
<protein>
    <submittedName>
        <fullName evidence="1">Uncharacterized protein</fullName>
    </submittedName>
</protein>
<evidence type="ECO:0000313" key="1">
    <source>
        <dbReference type="EMBL" id="JAH95282.1"/>
    </source>
</evidence>
<reference evidence="1" key="1">
    <citation type="submission" date="2014-11" db="EMBL/GenBank/DDBJ databases">
        <authorList>
            <person name="Amaro Gonzalez C."/>
        </authorList>
    </citation>
    <scope>NUCLEOTIDE SEQUENCE</scope>
</reference>
<organism evidence="1">
    <name type="scientific">Anguilla anguilla</name>
    <name type="common">European freshwater eel</name>
    <name type="synonym">Muraena anguilla</name>
    <dbReference type="NCBI Taxonomy" id="7936"/>
    <lineage>
        <taxon>Eukaryota</taxon>
        <taxon>Metazoa</taxon>
        <taxon>Chordata</taxon>
        <taxon>Craniata</taxon>
        <taxon>Vertebrata</taxon>
        <taxon>Euteleostomi</taxon>
        <taxon>Actinopterygii</taxon>
        <taxon>Neopterygii</taxon>
        <taxon>Teleostei</taxon>
        <taxon>Anguilliformes</taxon>
        <taxon>Anguillidae</taxon>
        <taxon>Anguilla</taxon>
    </lineage>
</organism>
<sequence>MYSFYDDRHIQWIRRTACKNHYRFSLSQPCESFDTGLTREGFELPQFWVFQDVTAYSSDV</sequence>
<dbReference type="AlphaFoldDB" id="A0A0E9WXR6"/>
<dbReference type="EMBL" id="GBXM01013295">
    <property type="protein sequence ID" value="JAH95282.1"/>
    <property type="molecule type" value="Transcribed_RNA"/>
</dbReference>